<organism evidence="6 7">
    <name type="scientific">Secundilactobacillus kimchicus JCM 15530</name>
    <dbReference type="NCBI Taxonomy" id="1302272"/>
    <lineage>
        <taxon>Bacteria</taxon>
        <taxon>Bacillati</taxon>
        <taxon>Bacillota</taxon>
        <taxon>Bacilli</taxon>
        <taxon>Lactobacillales</taxon>
        <taxon>Lactobacillaceae</taxon>
        <taxon>Secundilactobacillus</taxon>
    </lineage>
</organism>
<evidence type="ECO:0000256" key="1">
    <source>
        <dbReference type="ARBA" id="ARBA00004141"/>
    </source>
</evidence>
<keyword evidence="2 5" id="KW-0812">Transmembrane</keyword>
<feature type="transmembrane region" description="Helical" evidence="5">
    <location>
        <begin position="244"/>
        <end position="261"/>
    </location>
</feature>
<dbReference type="CDD" id="cd16914">
    <property type="entry name" value="EcfT"/>
    <property type="match status" value="1"/>
</dbReference>
<dbReference type="GO" id="GO:0005886">
    <property type="term" value="C:plasma membrane"/>
    <property type="evidence" value="ECO:0007669"/>
    <property type="project" value="TreeGrafter"/>
</dbReference>
<name>A0A0R1HKM8_9LACO</name>
<accession>A0A0R1HKM8</accession>
<dbReference type="AlphaFoldDB" id="A0A0R1HKM8"/>
<keyword evidence="4 5" id="KW-0472">Membrane</keyword>
<evidence type="ECO:0000313" key="7">
    <source>
        <dbReference type="Proteomes" id="UP000050911"/>
    </source>
</evidence>
<evidence type="ECO:0000256" key="3">
    <source>
        <dbReference type="ARBA" id="ARBA00022989"/>
    </source>
</evidence>
<dbReference type="PATRIC" id="fig|1302272.5.peg.529"/>
<dbReference type="EMBL" id="AZCX01000010">
    <property type="protein sequence ID" value="KRK47261.1"/>
    <property type="molecule type" value="Genomic_DNA"/>
</dbReference>
<keyword evidence="7" id="KW-1185">Reference proteome</keyword>
<reference evidence="6 7" key="1">
    <citation type="journal article" date="2015" name="Genome Announc.">
        <title>Expanding the biotechnology potential of lactobacilli through comparative genomics of 213 strains and associated genera.</title>
        <authorList>
            <person name="Sun Z."/>
            <person name="Harris H.M."/>
            <person name="McCann A."/>
            <person name="Guo C."/>
            <person name="Argimon S."/>
            <person name="Zhang W."/>
            <person name="Yang X."/>
            <person name="Jeffery I.B."/>
            <person name="Cooney J.C."/>
            <person name="Kagawa T.F."/>
            <person name="Liu W."/>
            <person name="Song Y."/>
            <person name="Salvetti E."/>
            <person name="Wrobel A."/>
            <person name="Rasinkangas P."/>
            <person name="Parkhill J."/>
            <person name="Rea M.C."/>
            <person name="O'Sullivan O."/>
            <person name="Ritari J."/>
            <person name="Douillard F.P."/>
            <person name="Paul Ross R."/>
            <person name="Yang R."/>
            <person name="Briner A.E."/>
            <person name="Felis G.E."/>
            <person name="de Vos W.M."/>
            <person name="Barrangou R."/>
            <person name="Klaenhammer T.R."/>
            <person name="Caufield P.W."/>
            <person name="Cui Y."/>
            <person name="Zhang H."/>
            <person name="O'Toole P.W."/>
        </authorList>
    </citation>
    <scope>NUCLEOTIDE SEQUENCE [LARGE SCALE GENOMIC DNA]</scope>
    <source>
        <strain evidence="6 7">JCM 15530</strain>
    </source>
</reference>
<evidence type="ECO:0000256" key="4">
    <source>
        <dbReference type="ARBA" id="ARBA00023136"/>
    </source>
</evidence>
<feature type="transmembrane region" description="Helical" evidence="5">
    <location>
        <begin position="74"/>
        <end position="94"/>
    </location>
</feature>
<feature type="transmembrane region" description="Helical" evidence="5">
    <location>
        <begin position="34"/>
        <end position="67"/>
    </location>
</feature>
<dbReference type="Pfam" id="PF02361">
    <property type="entry name" value="CbiQ"/>
    <property type="match status" value="1"/>
</dbReference>
<comment type="caution">
    <text evidence="6">The sequence shown here is derived from an EMBL/GenBank/DDBJ whole genome shotgun (WGS) entry which is preliminary data.</text>
</comment>
<proteinExistence type="predicted"/>
<feature type="transmembrane region" description="Helical" evidence="5">
    <location>
        <begin position="281"/>
        <end position="303"/>
    </location>
</feature>
<gene>
    <name evidence="6" type="ORF">FC96_GL000531</name>
</gene>
<sequence>MFLMDQQMAKQRSRATGAVRSRLVFEQLNPWVTFSYYVVTIACSMVFLHPIFLLVELLIVVGVNYVARVRKQMVMVLEGSIFMVAFIMVLNPLINNRGAHVIWTFGGTLITVEAIFYGFMMALSLVIVLLTFLSYNKVLTSQKFMYLFSRISPKLTLLTMITLRFVPLFIRRLKNISQAQTVRGINVNRGSSRQRSIGVVKMMEVLLVRSFTDALQTADSMNARGYGSGQRSSYQRYRFKQRDLLCLGWFIPLSGLCFYAASQGIGRMVVYPALGSLGLSLTGWLVLLGVAVLFSFPLILEAWEWLWWNLLKS</sequence>
<dbReference type="PANTHER" id="PTHR33514">
    <property type="entry name" value="PROTEIN ABCI12, CHLOROPLASTIC"/>
    <property type="match status" value="1"/>
</dbReference>
<evidence type="ECO:0000256" key="2">
    <source>
        <dbReference type="ARBA" id="ARBA00022692"/>
    </source>
</evidence>
<dbReference type="InterPro" id="IPR003339">
    <property type="entry name" value="ABC/ECF_trnsptr_transmembrane"/>
</dbReference>
<dbReference type="PANTHER" id="PTHR33514:SF13">
    <property type="entry name" value="PROTEIN ABCI12, CHLOROPLASTIC"/>
    <property type="match status" value="1"/>
</dbReference>
<dbReference type="STRING" id="1302272.FC96_GL000531"/>
<keyword evidence="3 5" id="KW-1133">Transmembrane helix</keyword>
<dbReference type="Proteomes" id="UP000050911">
    <property type="component" value="Unassembled WGS sequence"/>
</dbReference>
<comment type="subcellular location">
    <subcellularLocation>
        <location evidence="1">Membrane</location>
        <topology evidence="1">Multi-pass membrane protein</topology>
    </subcellularLocation>
</comment>
<feature type="transmembrane region" description="Helical" evidence="5">
    <location>
        <begin position="114"/>
        <end position="135"/>
    </location>
</feature>
<evidence type="ECO:0000313" key="6">
    <source>
        <dbReference type="EMBL" id="KRK47261.1"/>
    </source>
</evidence>
<evidence type="ECO:0000256" key="5">
    <source>
        <dbReference type="SAM" id="Phobius"/>
    </source>
</evidence>
<protein>
    <submittedName>
        <fullName evidence="6">Cobalt transport family protein</fullName>
    </submittedName>
</protein>